<sequence length="351" mass="40229">MTRSSSGSRTPRKRSTALQLHRQHDRRELRGYTALPMLPAPPSLLDQRSCSNRQPQVLRMRRHSPSREDARPREHNDHREVERFASYYTGEQQGMSFGSQLTSFLNNRGALERRLPPMPPRTGLEMVRRREDERRLADSSRNLAVLRGGDVHAPPQGLSERWHQLQRAAIHEQNRTNELTRLNAVMVQRNNTISEGQLKISEQEQEINKLRNELKKRRKELHDRTNTAVALHEICGRQQDHLKNIAATAYPPGEARTQFEAWVKSNELYMAHAKAKISAANHWDNLVLQANTEAMKDIAKVAAQHASQRMGRQTQPVYQPNGQVFHEGFQDALQQLLDDVSNGSVANPVKK</sequence>
<accession>A0ABQ8GIS3</accession>
<name>A0ABQ8GIS3_9PEZI</name>
<evidence type="ECO:0000313" key="3">
    <source>
        <dbReference type="EMBL" id="KAH7057187.1"/>
    </source>
</evidence>
<keyword evidence="1" id="KW-0175">Coiled coil</keyword>
<reference evidence="3 4" key="1">
    <citation type="journal article" date="2021" name="Nat. Commun.">
        <title>Genetic determinants of endophytism in the Arabidopsis root mycobiome.</title>
        <authorList>
            <person name="Mesny F."/>
            <person name="Miyauchi S."/>
            <person name="Thiergart T."/>
            <person name="Pickel B."/>
            <person name="Atanasova L."/>
            <person name="Karlsson M."/>
            <person name="Huettel B."/>
            <person name="Barry K.W."/>
            <person name="Haridas S."/>
            <person name="Chen C."/>
            <person name="Bauer D."/>
            <person name="Andreopoulos W."/>
            <person name="Pangilinan J."/>
            <person name="LaButti K."/>
            <person name="Riley R."/>
            <person name="Lipzen A."/>
            <person name="Clum A."/>
            <person name="Drula E."/>
            <person name="Henrissat B."/>
            <person name="Kohler A."/>
            <person name="Grigoriev I.V."/>
            <person name="Martin F.M."/>
            <person name="Hacquard S."/>
        </authorList>
    </citation>
    <scope>NUCLEOTIDE SEQUENCE [LARGE SCALE GENOMIC DNA]</scope>
    <source>
        <strain evidence="3 4">MPI-SDFR-AT-0080</strain>
    </source>
</reference>
<feature type="compositionally biased region" description="Basic and acidic residues" evidence="2">
    <location>
        <begin position="65"/>
        <end position="77"/>
    </location>
</feature>
<proteinExistence type="predicted"/>
<keyword evidence="4" id="KW-1185">Reference proteome</keyword>
<dbReference type="EMBL" id="JAGTJR010000007">
    <property type="protein sequence ID" value="KAH7057187.1"/>
    <property type="molecule type" value="Genomic_DNA"/>
</dbReference>
<dbReference type="Proteomes" id="UP000774617">
    <property type="component" value="Unassembled WGS sequence"/>
</dbReference>
<organism evidence="3 4">
    <name type="scientific">Macrophomina phaseolina</name>
    <dbReference type="NCBI Taxonomy" id="35725"/>
    <lineage>
        <taxon>Eukaryota</taxon>
        <taxon>Fungi</taxon>
        <taxon>Dikarya</taxon>
        <taxon>Ascomycota</taxon>
        <taxon>Pezizomycotina</taxon>
        <taxon>Dothideomycetes</taxon>
        <taxon>Dothideomycetes incertae sedis</taxon>
        <taxon>Botryosphaeriales</taxon>
        <taxon>Botryosphaeriaceae</taxon>
        <taxon>Macrophomina</taxon>
    </lineage>
</organism>
<feature type="coiled-coil region" evidence="1">
    <location>
        <begin position="193"/>
        <end position="227"/>
    </location>
</feature>
<comment type="caution">
    <text evidence="3">The sequence shown here is derived from an EMBL/GenBank/DDBJ whole genome shotgun (WGS) entry which is preliminary data.</text>
</comment>
<evidence type="ECO:0000313" key="4">
    <source>
        <dbReference type="Proteomes" id="UP000774617"/>
    </source>
</evidence>
<gene>
    <name evidence="3" type="ORF">B0J12DRAFT_697060</name>
</gene>
<feature type="region of interest" description="Disordered" evidence="2">
    <location>
        <begin position="1"/>
        <end position="77"/>
    </location>
</feature>
<protein>
    <submittedName>
        <fullName evidence="3">Uncharacterized protein</fullName>
    </submittedName>
</protein>
<evidence type="ECO:0000256" key="2">
    <source>
        <dbReference type="SAM" id="MobiDB-lite"/>
    </source>
</evidence>
<feature type="compositionally biased region" description="Polar residues" evidence="2">
    <location>
        <begin position="46"/>
        <end position="55"/>
    </location>
</feature>
<evidence type="ECO:0000256" key="1">
    <source>
        <dbReference type="SAM" id="Coils"/>
    </source>
</evidence>